<protein>
    <submittedName>
        <fullName evidence="1">Uncharacterized protein</fullName>
    </submittedName>
</protein>
<comment type="caution">
    <text evidence="1">The sequence shown here is derived from an EMBL/GenBank/DDBJ whole genome shotgun (WGS) entry which is preliminary data.</text>
</comment>
<sequence>MAGAIEKMDGAFDVTEDKRIISHFDDIYCHQLGSSLQIQISAQVRYTN</sequence>
<reference evidence="1 2" key="1">
    <citation type="submission" date="2013-09" db="EMBL/GenBank/DDBJ databases">
        <title>Corchorus capsularis genome sequencing.</title>
        <authorList>
            <person name="Alam M."/>
            <person name="Haque M.S."/>
            <person name="Islam M.S."/>
            <person name="Emdad E.M."/>
            <person name="Islam M.M."/>
            <person name="Ahmed B."/>
            <person name="Halim A."/>
            <person name="Hossen Q.M.M."/>
            <person name="Hossain M.Z."/>
            <person name="Ahmed R."/>
            <person name="Khan M.M."/>
            <person name="Islam R."/>
            <person name="Rashid M.M."/>
            <person name="Khan S.A."/>
            <person name="Rahman M.S."/>
            <person name="Alam M."/>
        </authorList>
    </citation>
    <scope>NUCLEOTIDE SEQUENCE [LARGE SCALE GENOMIC DNA]</scope>
    <source>
        <strain evidence="2">cv. CVL-1</strain>
        <tissue evidence="1">Whole seedling</tissue>
    </source>
</reference>
<gene>
    <name evidence="1" type="ORF">CCACVL1_24950</name>
</gene>
<dbReference type="EMBL" id="AWWV01013998">
    <property type="protein sequence ID" value="OMO59270.1"/>
    <property type="molecule type" value="Genomic_DNA"/>
</dbReference>
<organism evidence="1 2">
    <name type="scientific">Corchorus capsularis</name>
    <name type="common">Jute</name>
    <dbReference type="NCBI Taxonomy" id="210143"/>
    <lineage>
        <taxon>Eukaryota</taxon>
        <taxon>Viridiplantae</taxon>
        <taxon>Streptophyta</taxon>
        <taxon>Embryophyta</taxon>
        <taxon>Tracheophyta</taxon>
        <taxon>Spermatophyta</taxon>
        <taxon>Magnoliopsida</taxon>
        <taxon>eudicotyledons</taxon>
        <taxon>Gunneridae</taxon>
        <taxon>Pentapetalae</taxon>
        <taxon>rosids</taxon>
        <taxon>malvids</taxon>
        <taxon>Malvales</taxon>
        <taxon>Malvaceae</taxon>
        <taxon>Grewioideae</taxon>
        <taxon>Apeibeae</taxon>
        <taxon>Corchorus</taxon>
    </lineage>
</organism>
<dbReference type="Gramene" id="OMO59270">
    <property type="protein sequence ID" value="OMO59270"/>
    <property type="gene ID" value="CCACVL1_24950"/>
</dbReference>
<evidence type="ECO:0000313" key="2">
    <source>
        <dbReference type="Proteomes" id="UP000188268"/>
    </source>
</evidence>
<proteinExistence type="predicted"/>
<dbReference type="AlphaFoldDB" id="A0A1R3GMN6"/>
<keyword evidence="2" id="KW-1185">Reference proteome</keyword>
<dbReference type="Proteomes" id="UP000188268">
    <property type="component" value="Unassembled WGS sequence"/>
</dbReference>
<accession>A0A1R3GMN6</accession>
<name>A0A1R3GMN6_COCAP</name>
<evidence type="ECO:0000313" key="1">
    <source>
        <dbReference type="EMBL" id="OMO59270.1"/>
    </source>
</evidence>